<feature type="transmembrane region" description="Helical" evidence="11">
    <location>
        <begin position="28"/>
        <end position="48"/>
    </location>
</feature>
<dbReference type="SUPFAM" id="SSF161098">
    <property type="entry name" value="MetI-like"/>
    <property type="match status" value="1"/>
</dbReference>
<proteinExistence type="inferred from homology"/>
<dbReference type="InterPro" id="IPR035906">
    <property type="entry name" value="MetI-like_sf"/>
</dbReference>
<evidence type="ECO:0000256" key="12">
    <source>
        <dbReference type="RuleBase" id="RU367050"/>
    </source>
</evidence>
<accession>A0ABW7H7G8</accession>
<dbReference type="InterPro" id="IPR035277">
    <property type="entry name" value="MalF_N"/>
</dbReference>
<evidence type="ECO:0000259" key="13">
    <source>
        <dbReference type="PROSITE" id="PS50928"/>
    </source>
</evidence>
<evidence type="ECO:0000256" key="9">
    <source>
        <dbReference type="ARBA" id="ARBA00022989"/>
    </source>
</evidence>
<dbReference type="RefSeq" id="WP_394406618.1">
    <property type="nucleotide sequence ID" value="NZ_JBIGIC010000002.1"/>
</dbReference>
<evidence type="ECO:0000256" key="7">
    <source>
        <dbReference type="ARBA" id="ARBA00022597"/>
    </source>
</evidence>
<evidence type="ECO:0000256" key="2">
    <source>
        <dbReference type="ARBA" id="ARBA00004429"/>
    </source>
</evidence>
<evidence type="ECO:0000256" key="6">
    <source>
        <dbReference type="ARBA" id="ARBA00022519"/>
    </source>
</evidence>
<dbReference type="SUPFAM" id="SSF160964">
    <property type="entry name" value="MalF N-terminal region-like"/>
    <property type="match status" value="1"/>
</dbReference>
<evidence type="ECO:0000256" key="10">
    <source>
        <dbReference type="ARBA" id="ARBA00023136"/>
    </source>
</evidence>
<keyword evidence="6 12" id="KW-0997">Cell inner membrane</keyword>
<dbReference type="PROSITE" id="PS50928">
    <property type="entry name" value="ABC_TM1"/>
    <property type="match status" value="1"/>
</dbReference>
<evidence type="ECO:0000313" key="15">
    <source>
        <dbReference type="Proteomes" id="UP001606134"/>
    </source>
</evidence>
<comment type="caution">
    <text evidence="14">The sequence shown here is derived from an EMBL/GenBank/DDBJ whole genome shotgun (WGS) entry which is preliminary data.</text>
</comment>
<keyword evidence="8 11" id="KW-0812">Transmembrane</keyword>
<keyword evidence="10 11" id="KW-0472">Membrane</keyword>
<dbReference type="EMBL" id="JBIGIC010000002">
    <property type="protein sequence ID" value="MFG6485863.1"/>
    <property type="molecule type" value="Genomic_DNA"/>
</dbReference>
<keyword evidence="7 12" id="KW-0762">Sugar transport</keyword>
<feature type="transmembrane region" description="Helical" evidence="11">
    <location>
        <begin position="293"/>
        <end position="321"/>
    </location>
</feature>
<evidence type="ECO:0000256" key="5">
    <source>
        <dbReference type="ARBA" id="ARBA00022475"/>
    </source>
</evidence>
<evidence type="ECO:0000256" key="8">
    <source>
        <dbReference type="ARBA" id="ARBA00022692"/>
    </source>
</evidence>
<comment type="function">
    <text evidence="1 12">Part of the ABC transporter complex MalEFGK involved in maltose/maltodextrin import. Probably responsible for the translocation of the substrate across the membrane.</text>
</comment>
<dbReference type="Pfam" id="PF14785">
    <property type="entry name" value="MalF_P2"/>
    <property type="match status" value="1"/>
</dbReference>
<feature type="transmembrane region" description="Helical" evidence="11">
    <location>
        <begin position="54"/>
        <end position="72"/>
    </location>
</feature>
<comment type="similarity">
    <text evidence="3 12">Belongs to the binding-protein-dependent transport system permease family. MalFG subfamily.</text>
</comment>
<reference evidence="14 15" key="1">
    <citation type="submission" date="2024-08" db="EMBL/GenBank/DDBJ databases">
        <authorList>
            <person name="Lu H."/>
        </authorList>
    </citation>
    <scope>NUCLEOTIDE SEQUENCE [LARGE SCALE GENOMIC DNA]</scope>
    <source>
        <strain evidence="14 15">BYS78W</strain>
    </source>
</reference>
<keyword evidence="4 11" id="KW-0813">Transport</keyword>
<feature type="transmembrane region" description="Helical" evidence="11">
    <location>
        <begin position="439"/>
        <end position="460"/>
    </location>
</feature>
<feature type="transmembrane region" description="Helical" evidence="11">
    <location>
        <begin position="496"/>
        <end position="518"/>
    </location>
</feature>
<evidence type="ECO:0000313" key="14">
    <source>
        <dbReference type="EMBL" id="MFG6485863.1"/>
    </source>
</evidence>
<evidence type="ECO:0000256" key="1">
    <source>
        <dbReference type="ARBA" id="ARBA00002264"/>
    </source>
</evidence>
<comment type="subunit">
    <text evidence="12">The complex is composed of two ATP-binding proteins (MalK), two transmembrane proteins (MalG and MalF) and a solute-binding protein (MalE).</text>
</comment>
<evidence type="ECO:0000256" key="4">
    <source>
        <dbReference type="ARBA" id="ARBA00022448"/>
    </source>
</evidence>
<dbReference type="InterPro" id="IPR029345">
    <property type="entry name" value="MalF_P2"/>
</dbReference>
<keyword evidence="15" id="KW-1185">Reference proteome</keyword>
<dbReference type="PANTHER" id="PTHR47314:SF1">
    <property type="entry name" value="MALTOSE_MALTODEXTRIN TRANSPORT SYSTEM PERMEASE PROTEIN MALF"/>
    <property type="match status" value="1"/>
</dbReference>
<feature type="transmembrane region" description="Helical" evidence="11">
    <location>
        <begin position="79"/>
        <end position="99"/>
    </location>
</feature>
<dbReference type="PANTHER" id="PTHR47314">
    <property type="entry name" value="MALTOSE/MALTODEXTRIN TRANSPORT SYSTEM PERMEASE PROTEIN MALF"/>
    <property type="match status" value="1"/>
</dbReference>
<dbReference type="NCBIfam" id="NF008232">
    <property type="entry name" value="PRK10999.1"/>
    <property type="match status" value="1"/>
</dbReference>
<dbReference type="CDD" id="cd06261">
    <property type="entry name" value="TM_PBP2"/>
    <property type="match status" value="1"/>
</dbReference>
<organism evidence="14 15">
    <name type="scientific">Pelomonas candidula</name>
    <dbReference type="NCBI Taxonomy" id="3299025"/>
    <lineage>
        <taxon>Bacteria</taxon>
        <taxon>Pseudomonadati</taxon>
        <taxon>Pseudomonadota</taxon>
        <taxon>Betaproteobacteria</taxon>
        <taxon>Burkholderiales</taxon>
        <taxon>Sphaerotilaceae</taxon>
        <taxon>Roseateles</taxon>
    </lineage>
</organism>
<feature type="transmembrane region" description="Helical" evidence="11">
    <location>
        <begin position="333"/>
        <end position="353"/>
    </location>
</feature>
<dbReference type="Pfam" id="PF00528">
    <property type="entry name" value="BPD_transp_1"/>
    <property type="match status" value="1"/>
</dbReference>
<name>A0ABW7H7G8_9BURK</name>
<keyword evidence="5" id="KW-1003">Cell membrane</keyword>
<dbReference type="Proteomes" id="UP001606134">
    <property type="component" value="Unassembled WGS sequence"/>
</dbReference>
<gene>
    <name evidence="14" type="primary">malF</name>
    <name evidence="14" type="ORF">ACG04R_04210</name>
</gene>
<feature type="transmembrane region" description="Helical" evidence="11">
    <location>
        <begin position="373"/>
        <end position="397"/>
    </location>
</feature>
<dbReference type="Gene3D" id="1.10.3720.10">
    <property type="entry name" value="MetI-like"/>
    <property type="match status" value="1"/>
</dbReference>
<dbReference type="InterPro" id="IPR000515">
    <property type="entry name" value="MetI-like"/>
</dbReference>
<evidence type="ECO:0000256" key="3">
    <source>
        <dbReference type="ARBA" id="ARBA00009047"/>
    </source>
</evidence>
<keyword evidence="9 11" id="KW-1133">Transmembrane helix</keyword>
<comment type="subcellular location">
    <subcellularLocation>
        <location evidence="2 12">Cell inner membrane</location>
        <topology evidence="2 12">Multi-pass membrane protein</topology>
    </subcellularLocation>
    <subcellularLocation>
        <location evidence="11">Cell membrane</location>
        <topology evidence="11">Multi-pass membrane protein</topology>
    </subcellularLocation>
</comment>
<dbReference type="Gene3D" id="1.20.58.370">
    <property type="entry name" value="MalF N-terminal region-like"/>
    <property type="match status" value="1"/>
</dbReference>
<evidence type="ECO:0000256" key="11">
    <source>
        <dbReference type="RuleBase" id="RU363032"/>
    </source>
</evidence>
<protein>
    <recommendedName>
        <fullName evidence="12">Maltose/maltodextrin transport system permease protein</fullName>
    </recommendedName>
</protein>
<dbReference type="Gene3D" id="2.40.430.10">
    <property type="entry name" value="D-maltodextrin-binding protein, MBP"/>
    <property type="match status" value="1"/>
</dbReference>
<sequence>MNAATTSMLGQGSYSTLPPTLIEKLARWLYWPAVAALVVGALYFVFVVYATGQVAWATGLLVLLAAGFYVYLSRGGFAWRYLFPGLAGMLIFIAFPLVYTAQIGFTNYSSTHLLGEGRVREYLLEQHDAVEDQVLGYSLHASGAEYRLVLNADGEAAPRWVSPPLALRAGKDLRVDMSAADATTASGTALPLPELIRHRDALGKLVLVLPDKTELHYLGLREFGPIKPQWTANADDSLTRTADGVVFKPDRNTGFFQSAAGETLQPGFKAFIGVGNYARMLFDAEFRGPFLSIFTWTVVFSALTVFFATAIGMLFAVMLNWEGMRFRTTYRTLLFLPYAVPGFISILVFKGLFNQNFGEINAILDALVGVKPAWFADPFLAKTMLVIVNVWLGYPYVMILCSGLLKSIPADLYEASALAGAGPATNFLKITAPLIIKPLAPLLVSAFAFNFNNFVLIALLTDGRPDFLSTKLPAGQTDILVSYTYRIAFRDSGSDFGLAAAISTLIFFLVAALSLINLRLSAKAQK</sequence>
<dbReference type="Gene3D" id="3.10.650.10">
    <property type="entry name" value="MalF N-terminal region-like"/>
    <property type="match status" value="1"/>
</dbReference>
<dbReference type="InterPro" id="IPR047103">
    <property type="entry name" value="MalF_P2_sf"/>
</dbReference>
<feature type="domain" description="ABC transmembrane type-1" evidence="13">
    <location>
        <begin position="294"/>
        <end position="517"/>
    </location>
</feature>